<proteinExistence type="predicted"/>
<feature type="domain" description="pPIWI-RE RNaseH" evidence="2">
    <location>
        <begin position="563"/>
        <end position="727"/>
    </location>
</feature>
<feature type="domain" description="Prokaryotic pPIWI-RE MID" evidence="4">
    <location>
        <begin position="458"/>
        <end position="542"/>
    </location>
</feature>
<dbReference type="RefSeq" id="WP_345399478.1">
    <property type="nucleotide sequence ID" value="NZ_BAABLA010000089.1"/>
</dbReference>
<evidence type="ECO:0000313" key="5">
    <source>
        <dbReference type="EMBL" id="MFC6867679.1"/>
    </source>
</evidence>
<feature type="region of interest" description="Disordered" evidence="1">
    <location>
        <begin position="708"/>
        <end position="732"/>
    </location>
</feature>
<evidence type="ECO:0000256" key="1">
    <source>
        <dbReference type="SAM" id="MobiDB-lite"/>
    </source>
</evidence>
<dbReference type="InterPro" id="IPR025085">
    <property type="entry name" value="pPIWI_RE_X"/>
</dbReference>
<evidence type="ECO:0000259" key="4">
    <source>
        <dbReference type="Pfam" id="PF18157"/>
    </source>
</evidence>
<gene>
    <name evidence="5" type="ORF">ACFQGD_11010</name>
</gene>
<dbReference type="Pfam" id="PF13111">
    <property type="entry name" value="pPIWI_RE_X"/>
    <property type="match status" value="1"/>
</dbReference>
<dbReference type="Proteomes" id="UP001596337">
    <property type="component" value="Unassembled WGS sequence"/>
</dbReference>
<evidence type="ECO:0000313" key="6">
    <source>
        <dbReference type="Proteomes" id="UP001596337"/>
    </source>
</evidence>
<dbReference type="EMBL" id="JBHSXX010000001">
    <property type="protein sequence ID" value="MFC6867679.1"/>
    <property type="molecule type" value="Genomic_DNA"/>
</dbReference>
<accession>A0ABW2BYT8</accession>
<reference evidence="6" key="1">
    <citation type="journal article" date="2019" name="Int. J. Syst. Evol. Microbiol.">
        <title>The Global Catalogue of Microorganisms (GCM) 10K type strain sequencing project: providing services to taxonomists for standard genome sequencing and annotation.</title>
        <authorList>
            <consortium name="The Broad Institute Genomics Platform"/>
            <consortium name="The Broad Institute Genome Sequencing Center for Infectious Disease"/>
            <person name="Wu L."/>
            <person name="Ma J."/>
        </authorList>
    </citation>
    <scope>NUCLEOTIDE SEQUENCE [LARGE SCALE GENOMIC DNA]</scope>
    <source>
        <strain evidence="6">KCTC 32255</strain>
    </source>
</reference>
<dbReference type="InterPro" id="IPR040496">
    <property type="entry name" value="MID_pPIWI_RE"/>
</dbReference>
<dbReference type="Pfam" id="PF13032">
    <property type="entry name" value="RNaseH_pPIWI_RE"/>
    <property type="match status" value="1"/>
</dbReference>
<evidence type="ECO:0000259" key="2">
    <source>
        <dbReference type="Pfam" id="PF13032"/>
    </source>
</evidence>
<feature type="domain" description="pPIWI-RE module N-terminal" evidence="3">
    <location>
        <begin position="17"/>
        <end position="243"/>
    </location>
</feature>
<organism evidence="5 6">
    <name type="scientific">Haloechinothrix salitolerans</name>
    <dbReference type="NCBI Taxonomy" id="926830"/>
    <lineage>
        <taxon>Bacteria</taxon>
        <taxon>Bacillati</taxon>
        <taxon>Actinomycetota</taxon>
        <taxon>Actinomycetes</taxon>
        <taxon>Pseudonocardiales</taxon>
        <taxon>Pseudonocardiaceae</taxon>
        <taxon>Haloechinothrix</taxon>
    </lineage>
</organism>
<dbReference type="InterPro" id="IPR024996">
    <property type="entry name" value="RNaseH_pPIWI_RE"/>
</dbReference>
<evidence type="ECO:0000259" key="3">
    <source>
        <dbReference type="Pfam" id="PF13111"/>
    </source>
</evidence>
<sequence length="732" mass="80303">MTITADSLDSGLHTLCYRIDPDTLGDLVVYPLTEDFLTAWDGFARRVKLAKGRADREEFTPSYSALAAALTAATNRTVRLFPRYQLSADEKSSGVVALLVSTGVLDPWIMTSALRRFEQLSTADPDANTLAPLLTGITPRTRPLREFIHTDSRTGVVRAPGWIFDAARWNLAARIAAAPMLIDGHLPITFRLDTDGHLVAFDHPLTRASKNTVGHATIHVSTKIITLPGATGLYLRLDGHVARHPYTWNFVKNVWLDRGDPNLPIVKLPILSPYPAKGRQQPIFKGYTAEVVESCGLHPMTLPPELGATAAPVRPIGKPRKHSIGKGPGVRFLYQLGKHATRQLGVPPLRYAKTPITVAPHITGPIPADQLDDAIAATGVQHLRIVGLYATPAVRRRMVDALVAYSTTTHHPLAGIADDHPVALTPRLSVVLHHAETLLSHGDHARSAHDIPWLDAPDDTAVVALAETEWDPEDPPKHDAKYPVRRLLAERGVVVQFVNSKWTLPKPRKRTIKGVVRVTNPKDEPAIAAVRDLLRQAGVIDNRLARATANPRLIGRLDRDATLVGIHIRQHTPRKSSGAKTRLVIRLVAMHASPAPDKPWRTETYSDQHQAWMPYRVGNATYHTDDLGTTKLSREYKHLQDIRDLVDEALTAGKFNRDKPLVIFVDAQSCKGIWPGLNDASFGNGLLPGATLNHPDLAVVRCANGDRVAQPTHRSHGTTSADPNQPNLPRST</sequence>
<comment type="caution">
    <text evidence="5">The sequence shown here is derived from an EMBL/GenBank/DDBJ whole genome shotgun (WGS) entry which is preliminary data.</text>
</comment>
<dbReference type="Pfam" id="PF18157">
    <property type="entry name" value="MID_pPIWI_RE"/>
    <property type="match status" value="1"/>
</dbReference>
<keyword evidence="6" id="KW-1185">Reference proteome</keyword>
<protein>
    <submittedName>
        <fullName evidence="5">RNaseH domain-containing protein</fullName>
    </submittedName>
</protein>
<feature type="compositionally biased region" description="Polar residues" evidence="1">
    <location>
        <begin position="717"/>
        <end position="732"/>
    </location>
</feature>
<name>A0ABW2BYT8_9PSEU</name>